<organism evidence="1 2">
    <name type="scientific">Aromia moschata</name>
    <dbReference type="NCBI Taxonomy" id="1265417"/>
    <lineage>
        <taxon>Eukaryota</taxon>
        <taxon>Metazoa</taxon>
        <taxon>Ecdysozoa</taxon>
        <taxon>Arthropoda</taxon>
        <taxon>Hexapoda</taxon>
        <taxon>Insecta</taxon>
        <taxon>Pterygota</taxon>
        <taxon>Neoptera</taxon>
        <taxon>Endopterygota</taxon>
        <taxon>Coleoptera</taxon>
        <taxon>Polyphaga</taxon>
        <taxon>Cucujiformia</taxon>
        <taxon>Chrysomeloidea</taxon>
        <taxon>Cerambycidae</taxon>
        <taxon>Cerambycinae</taxon>
        <taxon>Callichromatini</taxon>
        <taxon>Aromia</taxon>
    </lineage>
</organism>
<dbReference type="EMBL" id="JAPWTK010000040">
    <property type="protein sequence ID" value="KAJ8955161.1"/>
    <property type="molecule type" value="Genomic_DNA"/>
</dbReference>
<reference evidence="1" key="1">
    <citation type="journal article" date="2023" name="Insect Mol. Biol.">
        <title>Genome sequencing provides insights into the evolution of gene families encoding plant cell wall-degrading enzymes in longhorned beetles.</title>
        <authorList>
            <person name="Shin N.R."/>
            <person name="Okamura Y."/>
            <person name="Kirsch R."/>
            <person name="Pauchet Y."/>
        </authorList>
    </citation>
    <scope>NUCLEOTIDE SEQUENCE</scope>
    <source>
        <strain evidence="1">AMC_N1</strain>
    </source>
</reference>
<evidence type="ECO:0000313" key="2">
    <source>
        <dbReference type="Proteomes" id="UP001162162"/>
    </source>
</evidence>
<keyword evidence="2" id="KW-1185">Reference proteome</keyword>
<evidence type="ECO:0000313" key="1">
    <source>
        <dbReference type="EMBL" id="KAJ8955161.1"/>
    </source>
</evidence>
<sequence>MRAAYEDFREVLQDAPASKTVSIFVPVNWKRQSQTREWQIQIPSISSAIHTGNSQCGRAPPRLKFCLWFINHFNNNVDVFKVFFTDDTWFRLSGYVKSQNIDFGVQTILTFILKLHYTYKKLESGPL</sequence>
<accession>A0AAV8YU33</accession>
<dbReference type="Proteomes" id="UP001162162">
    <property type="component" value="Unassembled WGS sequence"/>
</dbReference>
<proteinExistence type="predicted"/>
<name>A0AAV8YU33_9CUCU</name>
<protein>
    <submittedName>
        <fullName evidence="1">Uncharacterized protein</fullName>
    </submittedName>
</protein>
<gene>
    <name evidence="1" type="ORF">NQ318_009054</name>
</gene>
<comment type="caution">
    <text evidence="1">The sequence shown here is derived from an EMBL/GenBank/DDBJ whole genome shotgun (WGS) entry which is preliminary data.</text>
</comment>
<dbReference type="AlphaFoldDB" id="A0AAV8YU33"/>